<dbReference type="EMBL" id="BARW01003112">
    <property type="protein sequence ID" value="GAI63510.1"/>
    <property type="molecule type" value="Genomic_DNA"/>
</dbReference>
<proteinExistence type="predicted"/>
<organism evidence="1">
    <name type="scientific">marine sediment metagenome</name>
    <dbReference type="NCBI Taxonomy" id="412755"/>
    <lineage>
        <taxon>unclassified sequences</taxon>
        <taxon>metagenomes</taxon>
        <taxon>ecological metagenomes</taxon>
    </lineage>
</organism>
<gene>
    <name evidence="1" type="ORF">S12H4_08151</name>
</gene>
<protein>
    <submittedName>
        <fullName evidence="1">Uncharacterized protein</fullName>
    </submittedName>
</protein>
<reference evidence="1" key="1">
    <citation type="journal article" date="2014" name="Front. Microbiol.">
        <title>High frequency of phylogenetically diverse reductive dehalogenase-homologous genes in deep subseafloor sedimentary metagenomes.</title>
        <authorList>
            <person name="Kawai M."/>
            <person name="Futagami T."/>
            <person name="Toyoda A."/>
            <person name="Takaki Y."/>
            <person name="Nishi S."/>
            <person name="Hori S."/>
            <person name="Arai W."/>
            <person name="Tsubouchi T."/>
            <person name="Morono Y."/>
            <person name="Uchiyama I."/>
            <person name="Ito T."/>
            <person name="Fujiyama A."/>
            <person name="Inagaki F."/>
            <person name="Takami H."/>
        </authorList>
    </citation>
    <scope>NUCLEOTIDE SEQUENCE</scope>
    <source>
        <strain evidence="1">Expedition CK06-06</strain>
    </source>
</reference>
<evidence type="ECO:0000313" key="1">
    <source>
        <dbReference type="EMBL" id="GAI63510.1"/>
    </source>
</evidence>
<name>X1RK38_9ZZZZ</name>
<comment type="caution">
    <text evidence="1">The sequence shown here is derived from an EMBL/GenBank/DDBJ whole genome shotgun (WGS) entry which is preliminary data.</text>
</comment>
<sequence length="121" mass="13666">MVETKTVDGFRIARNRVMGTLTSDYIKQPKMGKGMFEIISASLHPSNALHYAIAAKIVYLWTYRKNEYYTELKTGHIGAVQALTIENVKVVGPGQLMAWQDDPTSLPGNNWFDVTYQRLIA</sequence>
<dbReference type="AlphaFoldDB" id="X1RK38"/>
<accession>X1RK38</accession>